<protein>
    <submittedName>
        <fullName evidence="9">Uncharacterized protein</fullName>
    </submittedName>
</protein>
<dbReference type="FunFam" id="1.10.10.10:FF:000024">
    <property type="entry name" value="U5 small nuclear ribonucleoprotein helicase"/>
    <property type="match status" value="1"/>
</dbReference>
<evidence type="ECO:0000256" key="3">
    <source>
        <dbReference type="ARBA" id="ARBA00022801"/>
    </source>
</evidence>
<dbReference type="Pfam" id="PF00271">
    <property type="entry name" value="Helicase_C"/>
    <property type="match status" value="2"/>
</dbReference>
<dbReference type="FunFam" id="1.10.150.20:FF:000004">
    <property type="entry name" value="U5 small nuclear ribonucleoprotein helicase"/>
    <property type="match status" value="1"/>
</dbReference>
<dbReference type="Gene3D" id="1.10.10.10">
    <property type="entry name" value="Winged helix-like DNA-binding domain superfamily/Winged helix DNA-binding domain"/>
    <property type="match status" value="2"/>
</dbReference>
<dbReference type="Gene3D" id="1.10.150.20">
    <property type="entry name" value="5' to 3' exonuclease, C-terminal subdomain"/>
    <property type="match status" value="2"/>
</dbReference>
<dbReference type="InterPro" id="IPR014001">
    <property type="entry name" value="Helicase_ATP-bd"/>
</dbReference>
<feature type="compositionally biased region" description="Basic residues" evidence="6">
    <location>
        <begin position="82"/>
        <end position="92"/>
    </location>
</feature>
<dbReference type="InterPro" id="IPR035892">
    <property type="entry name" value="C2_domain_sf"/>
</dbReference>
<feature type="region of interest" description="Disordered" evidence="6">
    <location>
        <begin position="17"/>
        <end position="96"/>
    </location>
</feature>
<dbReference type="InterPro" id="IPR001650">
    <property type="entry name" value="Helicase_C-like"/>
</dbReference>
<dbReference type="SMART" id="SM00382">
    <property type="entry name" value="AAA"/>
    <property type="match status" value="1"/>
</dbReference>
<gene>
    <name evidence="9" type="ORF">Cvel_20444</name>
</gene>
<evidence type="ECO:0000313" key="9">
    <source>
        <dbReference type="EMBL" id="CEM23982.1"/>
    </source>
</evidence>
<dbReference type="SUPFAM" id="SSF52540">
    <property type="entry name" value="P-loop containing nucleoside triphosphate hydrolases"/>
    <property type="match status" value="4"/>
</dbReference>
<feature type="compositionally biased region" description="Basic and acidic residues" evidence="6">
    <location>
        <begin position="48"/>
        <end position="65"/>
    </location>
</feature>
<dbReference type="InterPro" id="IPR004179">
    <property type="entry name" value="Sec63-dom"/>
</dbReference>
<sequence>MAEEFLRDKRFAYNQTSNLVLQREGPAPREHEPSGEPETLAGRGLLKMGDRVTRDIPKEIREALEKKKRSKETGEEEQVERKQKKARSGLHLRKGETVLSETVTETQLYNPTTRQTRQVYEQMLNGIQKLMGDQPHDVLRGAADELLASLKAENLRDSERKRYCEEVLGQMSEEDFAALYRLSKSITDFQPQQAAAQRKGVEAGDIRGDLDDPTGVAVVFDEDDEEEEGDRKDGALKYVDEDEEEDDEDMEKTGMEDLEDGEGRAGRDGFQIKAGRLHWEEDEEEEEGMGGDREDPNHVDVSQIDAHWLQRELAKLLGEVNIAVATEKEILQILPTPDLQECENRLVTTLKYDNFDFAKKLLRNRWKVLYCTRLKQAQSKQEREALMTQMADTPEGQQVLKELEQIHVRRDKEKEFARNVRKEAQNLQASGGRGREEDEEVEEALAMQARASSAAAAAEEGGTLSASGEDKRPSQLVDLEGISFEKGGHLMANAKCKLPEGSYRLEKKGYDEVHVKASKGHVPDEDTLVQISSLPEWAQPAFKVVEVSRLNPVQSAVFETAFKQYEENMLICAPTGSGKTNVAMLTMLNVIGQYRLKGGGLDLAGFKIIYISPMKALVAEQVLSFSQRLEPYGISVRELTGDINLTREQIAETQVIVTTPEKWDIVTRKAGERAFTQLVRLVIIDEVHLLHDSRGPVLESIIARTVRNVETTKDHVRLVGLSATLPNYRDVALFMRVDPERGLYYFGGEYRPVPLEQCYVGIKDKKAIRRLKTMNEVVYEKVMDVAGVSQGIVFVHSRKETAKTAKMIRETALENDRLGKFLQEDSASREVLATEAEAIRTPELKELLPYGFGIHHAGLPRTDRKLVEDLFADRHIKLLVSTATLAWGVNLPAHTVIIKGTQVYMPEKGAWCELSPMDVMQMMGRAGRPQFDTRGHGIIITSHSELQFYLSLNNQQLPIESQMIGVLPDMLNAEIVLGSVQSRAEAVQWLAYTYLYVRMLSNPQLYGVSEDETERDQTLLQRRVDLAHTALALLDKHGLCRYDKRTGQVQATPLGRVASHFYLKHPTIAAFNQHLKPWMSDIELLRLFTLASEFRSIPVREEEKIELAKLMERVPVPLKGGVDEPSSKCNVLLQAYISKLKLEGFALMSDMVYVEQSGGRIMRAIFEICLRRGWASLARRALQFCKMIDKRMWATMTPLRQFKGVPDDLLRKIEKKDFAWEKYYDLTSAEIGEFIKLPKMGKAVHRLIHCFPRLELGAYVQPLTRSTLHVELTITPDFHWDQKIHGASESFWIFVEDCDAEHILHHELFTLREKGCNTDHVLVFTVPLLDPLPPNYFIRVVSDRWLSSETVLPVSFRSLILPEKNPPPTELLDLQPLPVSALRFPLGESLYEGTQFFNPVQTQVFSVAYNSNQNFLLCAPANAGKTVCAAFAILRMLKNDNVHRAVYIAPYERTAVERFKEWEHKFGKGLGLKVSMLTGDKAADIRVLEESNIVVCTPDKFDYMTRQWRRKRVISQIRVLIVDELQLLSSEVDGSGAGSFGPAHVEVCVSRMRFITGQTQQPIRLVGMACSVANARDLGEWMGVGQEGLFNFGPHVRTVPLEVVVNGFEIPHRASRLLAMGKPLYNAIRNFAKDRPAIVFVSDRKQARVAALDLLHHAIADRRPAAFLSAGGGQRGGDTAIKQVALLVREKALKQSLEYGVGFIHEGLSEFEREKVEALYSQGLIQVLVCTQPLSWGMTLTANLVVIQDTLRLNGREGIFEDYPITDVLQMVGRATRPGIDKSGTVVLQCPGRRREFYKKFLHEPLPVESKLDHRIAEHFNAEVMMETIENKQDCVDWLTWTFYYRRLSKNPNFYGLQGVSHQHLSDHLSDLVETSVETLEQAQCVQVSAEQEISILNLGLISCFYFVSYQTIELFNKSLTMTTKRRALLEILSAANEFDVAVPIRPGEGPALKALASSLQNAPARSKAAEADELNEPRMKTLLLLQAHFERADLTADMQSDLSVILQHAVRLLHAMCDVISSNSWLRPCLLAMELAQFVVQAVPNSQAVLAQLPHFGPDRIEKAKGLGVHDVYDLGNMEDDERGALLSGLSEGEVEEVATACNRYPVVSVSFAVEVDEEVTKTSDETEENLTASAAPAASCSLLVKIDRDIPDDGTEGAPAVGPVYAPFYPKEKEEKWWLVVGVASKDGKDAGTENSLLAIKSVPLNKESTKAKLDFDAPEEAGEYECVLYLMCDSYVGCDRENTFVLKVD</sequence>
<dbReference type="Gene3D" id="3.40.50.300">
    <property type="entry name" value="P-loop containing nucleotide triphosphate hydrolases"/>
    <property type="match status" value="4"/>
</dbReference>
<dbReference type="Gene3D" id="1.10.3380.10">
    <property type="entry name" value="Sec63 N-terminal domain-like domain"/>
    <property type="match status" value="2"/>
</dbReference>
<dbReference type="InterPro" id="IPR027417">
    <property type="entry name" value="P-loop_NTPase"/>
</dbReference>
<dbReference type="Pfam" id="PF00270">
    <property type="entry name" value="DEAD"/>
    <property type="match status" value="2"/>
</dbReference>
<keyword evidence="4" id="KW-0347">Helicase</keyword>
<accession>A0A0G4G6Z2</accession>
<dbReference type="EMBL" id="CDMZ01000919">
    <property type="protein sequence ID" value="CEM23982.1"/>
    <property type="molecule type" value="Genomic_DNA"/>
</dbReference>
<dbReference type="FunFam" id="3.40.50.300:FF:000254">
    <property type="entry name" value="U5 small nuclear ribonucleoprotein helicase"/>
    <property type="match status" value="1"/>
</dbReference>
<evidence type="ECO:0000256" key="6">
    <source>
        <dbReference type="SAM" id="MobiDB-lite"/>
    </source>
</evidence>
<dbReference type="Pfam" id="PF18149">
    <property type="entry name" value="Helicase_PWI"/>
    <property type="match status" value="1"/>
</dbReference>
<evidence type="ECO:0000256" key="5">
    <source>
        <dbReference type="ARBA" id="ARBA00022840"/>
    </source>
</evidence>
<dbReference type="InterPro" id="IPR050474">
    <property type="entry name" value="Hel308_SKI2-like"/>
</dbReference>
<keyword evidence="2" id="KW-0547">Nucleotide-binding</keyword>
<dbReference type="InterPro" id="IPR036388">
    <property type="entry name" value="WH-like_DNA-bd_sf"/>
</dbReference>
<dbReference type="SMART" id="SM00973">
    <property type="entry name" value="Sec63"/>
    <property type="match status" value="2"/>
</dbReference>
<dbReference type="InterPro" id="IPR041094">
    <property type="entry name" value="Brr2_helicase_PWI"/>
</dbReference>
<feature type="region of interest" description="Disordered" evidence="6">
    <location>
        <begin position="451"/>
        <end position="472"/>
    </location>
</feature>
<dbReference type="GO" id="GO:0004386">
    <property type="term" value="F:helicase activity"/>
    <property type="evidence" value="ECO:0007669"/>
    <property type="project" value="UniProtKB-KW"/>
</dbReference>
<feature type="compositionally biased region" description="Low complexity" evidence="6">
    <location>
        <begin position="451"/>
        <end position="467"/>
    </location>
</feature>
<organism evidence="9">
    <name type="scientific">Chromera velia CCMP2878</name>
    <dbReference type="NCBI Taxonomy" id="1169474"/>
    <lineage>
        <taxon>Eukaryota</taxon>
        <taxon>Sar</taxon>
        <taxon>Alveolata</taxon>
        <taxon>Colpodellida</taxon>
        <taxon>Chromeraceae</taxon>
        <taxon>Chromera</taxon>
    </lineage>
</organism>
<feature type="domain" description="Helicase C-terminal" evidence="8">
    <location>
        <begin position="770"/>
        <end position="988"/>
    </location>
</feature>
<feature type="domain" description="Helicase ATP-binding" evidence="7">
    <location>
        <begin position="1406"/>
        <end position="1531"/>
    </location>
</feature>
<dbReference type="PANTHER" id="PTHR47961:SF4">
    <property type="entry name" value="ACTIVATING SIGNAL COINTEGRATOR 1 COMPLEX SUBUNIT 3"/>
    <property type="match status" value="1"/>
</dbReference>
<dbReference type="GO" id="GO:0006397">
    <property type="term" value="P:mRNA processing"/>
    <property type="evidence" value="ECO:0007669"/>
    <property type="project" value="UniProtKB-ARBA"/>
</dbReference>
<dbReference type="GO" id="GO:0005524">
    <property type="term" value="F:ATP binding"/>
    <property type="evidence" value="ECO:0007669"/>
    <property type="project" value="UniProtKB-KW"/>
</dbReference>
<dbReference type="InterPro" id="IPR036390">
    <property type="entry name" value="WH_DNA-bd_sf"/>
</dbReference>
<evidence type="ECO:0000256" key="2">
    <source>
        <dbReference type="ARBA" id="ARBA00022741"/>
    </source>
</evidence>
<dbReference type="Pfam" id="PF02889">
    <property type="entry name" value="Sec63"/>
    <property type="match status" value="2"/>
</dbReference>
<dbReference type="SMART" id="SM00487">
    <property type="entry name" value="DEXDc"/>
    <property type="match status" value="2"/>
</dbReference>
<feature type="compositionally biased region" description="Basic and acidic residues" evidence="6">
    <location>
        <begin position="229"/>
        <end position="239"/>
    </location>
</feature>
<dbReference type="SUPFAM" id="SSF81296">
    <property type="entry name" value="E set domains"/>
    <property type="match status" value="1"/>
</dbReference>
<dbReference type="Gene3D" id="2.60.40.150">
    <property type="entry name" value="C2 domain"/>
    <property type="match status" value="2"/>
</dbReference>
<dbReference type="InterPro" id="IPR057842">
    <property type="entry name" value="WH_MER3"/>
</dbReference>
<evidence type="ECO:0000259" key="7">
    <source>
        <dbReference type="PROSITE" id="PS51192"/>
    </source>
</evidence>
<dbReference type="PhylomeDB" id="A0A0G4G6Z2"/>
<dbReference type="CDD" id="cd18795">
    <property type="entry name" value="SF2_C_Ski2"/>
    <property type="match status" value="2"/>
</dbReference>
<dbReference type="InterPro" id="IPR003593">
    <property type="entry name" value="AAA+_ATPase"/>
</dbReference>
<dbReference type="PANTHER" id="PTHR47961">
    <property type="entry name" value="DNA POLYMERASE THETA, PUTATIVE (AFU_ORTHOLOGUE AFUA_1G05260)-RELATED"/>
    <property type="match status" value="1"/>
</dbReference>
<dbReference type="FunFam" id="2.60.40.150:FF:000004">
    <property type="entry name" value="RNA helicase, activating signal cointegrator 1"/>
    <property type="match status" value="1"/>
</dbReference>
<evidence type="ECO:0000259" key="8">
    <source>
        <dbReference type="PROSITE" id="PS51194"/>
    </source>
</evidence>
<dbReference type="FunFam" id="3.40.50.300:FF:000102">
    <property type="entry name" value="RNA helicase, activating signal cointegrator 1"/>
    <property type="match status" value="1"/>
</dbReference>
<dbReference type="SUPFAM" id="SSF158702">
    <property type="entry name" value="Sec63 N-terminal domain-like"/>
    <property type="match status" value="2"/>
</dbReference>
<dbReference type="GO" id="GO:0016787">
    <property type="term" value="F:hydrolase activity"/>
    <property type="evidence" value="ECO:0007669"/>
    <property type="project" value="UniProtKB-KW"/>
</dbReference>
<feature type="domain" description="Helicase ATP-binding" evidence="7">
    <location>
        <begin position="560"/>
        <end position="743"/>
    </location>
</feature>
<dbReference type="GO" id="GO:0003676">
    <property type="term" value="F:nucleic acid binding"/>
    <property type="evidence" value="ECO:0007669"/>
    <property type="project" value="InterPro"/>
</dbReference>
<evidence type="ECO:0000256" key="4">
    <source>
        <dbReference type="ARBA" id="ARBA00022806"/>
    </source>
</evidence>
<dbReference type="Pfam" id="PF21188">
    <property type="entry name" value="BRR2_plug"/>
    <property type="match status" value="1"/>
</dbReference>
<proteinExistence type="predicted"/>
<dbReference type="InterPro" id="IPR011545">
    <property type="entry name" value="DEAD/DEAH_box_helicase_dom"/>
</dbReference>
<dbReference type="SMART" id="SM00490">
    <property type="entry name" value="HELICc"/>
    <property type="match status" value="2"/>
</dbReference>
<feature type="compositionally biased region" description="Basic and acidic residues" evidence="6">
    <location>
        <begin position="251"/>
        <end position="267"/>
    </location>
</feature>
<keyword evidence="3" id="KW-0378">Hydrolase</keyword>
<name>A0A0G4G6Z2_9ALVE</name>
<dbReference type="GO" id="GO:0005634">
    <property type="term" value="C:nucleus"/>
    <property type="evidence" value="ECO:0007669"/>
    <property type="project" value="TreeGrafter"/>
</dbReference>
<dbReference type="InterPro" id="IPR014756">
    <property type="entry name" value="Ig_E-set"/>
</dbReference>
<reference evidence="9" key="1">
    <citation type="submission" date="2014-11" db="EMBL/GenBank/DDBJ databases">
        <authorList>
            <person name="Otto D Thomas"/>
            <person name="Naeem Raeece"/>
        </authorList>
    </citation>
    <scope>NUCLEOTIDE SEQUENCE</scope>
</reference>
<dbReference type="Pfam" id="PF23445">
    <property type="entry name" value="WHD_SNRNP200"/>
    <property type="match status" value="2"/>
</dbReference>
<feature type="compositionally biased region" description="Acidic residues" evidence="6">
    <location>
        <begin position="240"/>
        <end position="250"/>
    </location>
</feature>
<keyword evidence="5" id="KW-0067">ATP-binding</keyword>
<feature type="domain" description="Helicase C-terminal" evidence="8">
    <location>
        <begin position="1623"/>
        <end position="1837"/>
    </location>
</feature>
<dbReference type="PROSITE" id="PS51192">
    <property type="entry name" value="HELICASE_ATP_BIND_1"/>
    <property type="match status" value="2"/>
</dbReference>
<dbReference type="VEuPathDB" id="CryptoDB:Cvel_20444"/>
<dbReference type="FunFam" id="1.10.3380.10:FF:000001">
    <property type="entry name" value="U5 small nuclear ribonucleoprotein helicase"/>
    <property type="match status" value="1"/>
</dbReference>
<dbReference type="FunFam" id="1.10.10.10:FF:000012">
    <property type="entry name" value="U5 small nuclear ribonucleoprotein helicase"/>
    <property type="match status" value="1"/>
</dbReference>
<dbReference type="InterPro" id="IPR048863">
    <property type="entry name" value="BRR2_plug"/>
</dbReference>
<feature type="region of interest" description="Disordered" evidence="6">
    <location>
        <begin position="222"/>
        <end position="267"/>
    </location>
</feature>
<dbReference type="PIRSF" id="PIRSF039073">
    <property type="entry name" value="BRR2"/>
    <property type="match status" value="1"/>
</dbReference>
<dbReference type="SUPFAM" id="SSF46785">
    <property type="entry name" value="Winged helix' DNA-binding domain"/>
    <property type="match status" value="2"/>
</dbReference>
<dbReference type="FunFam" id="3.40.50.300:FF:000062">
    <property type="entry name" value="U5 small nuclear ribonucleoprotein helicase"/>
    <property type="match status" value="1"/>
</dbReference>
<keyword evidence="1" id="KW-0677">Repeat</keyword>
<dbReference type="PROSITE" id="PS51194">
    <property type="entry name" value="HELICASE_CTER"/>
    <property type="match status" value="2"/>
</dbReference>
<evidence type="ECO:0000256" key="1">
    <source>
        <dbReference type="ARBA" id="ARBA00022737"/>
    </source>
</evidence>